<protein>
    <submittedName>
        <fullName evidence="2">DUF2306 domain-containing protein</fullName>
    </submittedName>
</protein>
<dbReference type="AlphaFoldDB" id="A0A5C5G8T1"/>
<dbReference type="Proteomes" id="UP000314011">
    <property type="component" value="Unassembled WGS sequence"/>
</dbReference>
<accession>A0A5C5G8T1</accession>
<feature type="transmembrane region" description="Helical" evidence="1">
    <location>
        <begin position="135"/>
        <end position="153"/>
    </location>
</feature>
<feature type="transmembrane region" description="Helical" evidence="1">
    <location>
        <begin position="105"/>
        <end position="123"/>
    </location>
</feature>
<keyword evidence="1" id="KW-1133">Transmembrane helix</keyword>
<dbReference type="EMBL" id="VFFF01000002">
    <property type="protein sequence ID" value="TNY31136.1"/>
    <property type="molecule type" value="Genomic_DNA"/>
</dbReference>
<evidence type="ECO:0000313" key="3">
    <source>
        <dbReference type="Proteomes" id="UP000314011"/>
    </source>
</evidence>
<gene>
    <name evidence="2" type="ORF">FHY64_13970</name>
</gene>
<feature type="transmembrane region" description="Helical" evidence="1">
    <location>
        <begin position="73"/>
        <end position="93"/>
    </location>
</feature>
<dbReference type="RefSeq" id="WP_140195857.1">
    <property type="nucleotide sequence ID" value="NZ_CP065915.1"/>
</dbReference>
<dbReference type="InterPro" id="IPR018750">
    <property type="entry name" value="DUF2306_membrane"/>
</dbReference>
<feature type="transmembrane region" description="Helical" evidence="1">
    <location>
        <begin position="12"/>
        <end position="32"/>
    </location>
</feature>
<feature type="transmembrane region" description="Helical" evidence="1">
    <location>
        <begin position="44"/>
        <end position="67"/>
    </location>
</feature>
<keyword evidence="1" id="KW-0472">Membrane</keyword>
<reference evidence="2 3" key="1">
    <citation type="submission" date="2019-06" db="EMBL/GenBank/DDBJ databases">
        <title>Genome of new Rhodobacteraceae sp. SM1903.</title>
        <authorList>
            <person name="Ren X."/>
        </authorList>
    </citation>
    <scope>NUCLEOTIDE SEQUENCE [LARGE SCALE GENOMIC DNA]</scope>
    <source>
        <strain evidence="2 3">SM1903</strain>
    </source>
</reference>
<dbReference type="Pfam" id="PF10067">
    <property type="entry name" value="DUF2306"/>
    <property type="match status" value="1"/>
</dbReference>
<organism evidence="2 3">
    <name type="scientific">Pelagovum pacificum</name>
    <dbReference type="NCBI Taxonomy" id="2588711"/>
    <lineage>
        <taxon>Bacteria</taxon>
        <taxon>Pseudomonadati</taxon>
        <taxon>Pseudomonadota</taxon>
        <taxon>Alphaproteobacteria</taxon>
        <taxon>Rhodobacterales</taxon>
        <taxon>Paracoccaceae</taxon>
        <taxon>Pelagovum</taxon>
    </lineage>
</organism>
<name>A0A5C5G8T1_9RHOB</name>
<comment type="caution">
    <text evidence="2">The sequence shown here is derived from an EMBL/GenBank/DDBJ whole genome shotgun (WGS) entry which is preliminary data.</text>
</comment>
<evidence type="ECO:0000313" key="2">
    <source>
        <dbReference type="EMBL" id="TNY31136.1"/>
    </source>
</evidence>
<evidence type="ECO:0000256" key="1">
    <source>
        <dbReference type="SAM" id="Phobius"/>
    </source>
</evidence>
<keyword evidence="1" id="KW-0812">Transmembrane</keyword>
<proteinExistence type="predicted"/>
<sequence length="167" mass="17791">MTLTPLLAAPPAIQIHVSAALLAIALGPLALFRRSRDGLHMTAGAAWVASMATLAISGFFINGLAVIGPFGPIHLLSILVLGGLVDAIRHLIAGRGREHGRAMKSLYFQALGIGGLFTVLPGRTMSRVLFGEATWLGWVVIATGLTLVMLTWWRSGKIGLHIRRPSR</sequence>
<dbReference type="OrthoDB" id="9815686at2"/>
<keyword evidence="3" id="KW-1185">Reference proteome</keyword>